<keyword evidence="2" id="KW-1185">Reference proteome</keyword>
<evidence type="ECO:0000313" key="2">
    <source>
        <dbReference type="Proteomes" id="UP000266841"/>
    </source>
</evidence>
<gene>
    <name evidence="1" type="ORF">THAOC_06017</name>
</gene>
<name>K0TM69_THAOC</name>
<dbReference type="Proteomes" id="UP000266841">
    <property type="component" value="Unassembled WGS sequence"/>
</dbReference>
<dbReference type="EMBL" id="AGNL01005807">
    <property type="protein sequence ID" value="EJK72452.1"/>
    <property type="molecule type" value="Genomic_DNA"/>
</dbReference>
<feature type="non-terminal residue" evidence="1">
    <location>
        <position position="1"/>
    </location>
</feature>
<protein>
    <submittedName>
        <fullName evidence="1">Uncharacterized protein</fullName>
    </submittedName>
</protein>
<comment type="caution">
    <text evidence="1">The sequence shown here is derived from an EMBL/GenBank/DDBJ whole genome shotgun (WGS) entry which is preliminary data.</text>
</comment>
<reference evidence="1 2" key="1">
    <citation type="journal article" date="2012" name="Genome Biol.">
        <title>Genome and low-iron response of an oceanic diatom adapted to chronic iron limitation.</title>
        <authorList>
            <person name="Lommer M."/>
            <person name="Specht M."/>
            <person name="Roy A.S."/>
            <person name="Kraemer L."/>
            <person name="Andreson R."/>
            <person name="Gutowska M.A."/>
            <person name="Wolf J."/>
            <person name="Bergner S.V."/>
            <person name="Schilhabel M.B."/>
            <person name="Klostermeier U.C."/>
            <person name="Beiko R.G."/>
            <person name="Rosenstiel P."/>
            <person name="Hippler M."/>
            <person name="Laroche J."/>
        </authorList>
    </citation>
    <scope>NUCLEOTIDE SEQUENCE [LARGE SCALE GENOMIC DNA]</scope>
    <source>
        <strain evidence="1 2">CCMP1005</strain>
    </source>
</reference>
<dbReference type="AlphaFoldDB" id="K0TM69"/>
<accession>K0TM69</accession>
<proteinExistence type="predicted"/>
<sequence>MALVGVVFPSEIGQCEELAVLHIHQTDLEGTVPVEVCELRDMSLNSDAGTGVFYADCLADGGAGPPQIEFQCCTDCCDHTTKVCIADD</sequence>
<dbReference type="OrthoDB" id="38061at2759"/>
<organism evidence="1 2">
    <name type="scientific">Thalassiosira oceanica</name>
    <name type="common">Marine diatom</name>
    <dbReference type="NCBI Taxonomy" id="159749"/>
    <lineage>
        <taxon>Eukaryota</taxon>
        <taxon>Sar</taxon>
        <taxon>Stramenopiles</taxon>
        <taxon>Ochrophyta</taxon>
        <taxon>Bacillariophyta</taxon>
        <taxon>Coscinodiscophyceae</taxon>
        <taxon>Thalassiosirophycidae</taxon>
        <taxon>Thalassiosirales</taxon>
        <taxon>Thalassiosiraceae</taxon>
        <taxon>Thalassiosira</taxon>
    </lineage>
</organism>
<evidence type="ECO:0000313" key="1">
    <source>
        <dbReference type="EMBL" id="EJK72452.1"/>
    </source>
</evidence>